<evidence type="ECO:0000256" key="2">
    <source>
        <dbReference type="ARBA" id="ARBA00009810"/>
    </source>
</evidence>
<evidence type="ECO:0000259" key="10">
    <source>
        <dbReference type="Pfam" id="PF00593"/>
    </source>
</evidence>
<dbReference type="InterPro" id="IPR037066">
    <property type="entry name" value="Plug_dom_sf"/>
</dbReference>
<proteinExistence type="inferred from homology"/>
<dbReference type="Proteomes" id="UP001606303">
    <property type="component" value="Unassembled WGS sequence"/>
</dbReference>
<feature type="compositionally biased region" description="Pro residues" evidence="8">
    <location>
        <begin position="36"/>
        <end position="45"/>
    </location>
</feature>
<protein>
    <submittedName>
        <fullName evidence="12">TonB-dependent receptor</fullName>
    </submittedName>
</protein>
<organism evidence="12 13">
    <name type="scientific">Pelomonas baiyunensis</name>
    <dbReference type="NCBI Taxonomy" id="3299026"/>
    <lineage>
        <taxon>Bacteria</taxon>
        <taxon>Pseudomonadati</taxon>
        <taxon>Pseudomonadota</taxon>
        <taxon>Betaproteobacteria</taxon>
        <taxon>Burkholderiales</taxon>
        <taxon>Sphaerotilaceae</taxon>
        <taxon>Roseateles</taxon>
    </lineage>
</organism>
<feature type="chain" id="PRO_5046559618" evidence="9">
    <location>
        <begin position="29"/>
        <end position="1008"/>
    </location>
</feature>
<dbReference type="InterPro" id="IPR010104">
    <property type="entry name" value="TonB_rcpt_bac"/>
</dbReference>
<evidence type="ECO:0000256" key="8">
    <source>
        <dbReference type="SAM" id="MobiDB-lite"/>
    </source>
</evidence>
<feature type="domain" description="TonB-dependent receptor-like beta-barrel" evidence="10">
    <location>
        <begin position="367"/>
        <end position="975"/>
    </location>
</feature>
<feature type="domain" description="TonB-dependent receptor plug" evidence="11">
    <location>
        <begin position="79"/>
        <end position="185"/>
    </location>
</feature>
<evidence type="ECO:0000256" key="9">
    <source>
        <dbReference type="SAM" id="SignalP"/>
    </source>
</evidence>
<dbReference type="NCBIfam" id="TIGR01782">
    <property type="entry name" value="TonB-Xanth-Caul"/>
    <property type="match status" value="1"/>
</dbReference>
<reference evidence="12 13" key="1">
    <citation type="submission" date="2024-08" db="EMBL/GenBank/DDBJ databases">
        <authorList>
            <person name="Lu H."/>
        </authorList>
    </citation>
    <scope>NUCLEOTIDE SEQUENCE [LARGE SCALE GENOMIC DNA]</scope>
    <source>
        <strain evidence="12 13">BYS87W</strain>
    </source>
</reference>
<comment type="similarity">
    <text evidence="2 7">Belongs to the TonB-dependent receptor family.</text>
</comment>
<evidence type="ECO:0000313" key="13">
    <source>
        <dbReference type="Proteomes" id="UP001606303"/>
    </source>
</evidence>
<feature type="region of interest" description="Disordered" evidence="8">
    <location>
        <begin position="28"/>
        <end position="49"/>
    </location>
</feature>
<dbReference type="SUPFAM" id="SSF56935">
    <property type="entry name" value="Porins"/>
    <property type="match status" value="1"/>
</dbReference>
<dbReference type="PANTHER" id="PTHR40980">
    <property type="entry name" value="PLUG DOMAIN-CONTAINING PROTEIN"/>
    <property type="match status" value="1"/>
</dbReference>
<name>A0ABW7H2K3_9BURK</name>
<evidence type="ECO:0000313" key="12">
    <source>
        <dbReference type="EMBL" id="MFG6468456.1"/>
    </source>
</evidence>
<feature type="region of interest" description="Disordered" evidence="8">
    <location>
        <begin position="214"/>
        <end position="234"/>
    </location>
</feature>
<evidence type="ECO:0000256" key="4">
    <source>
        <dbReference type="ARBA" id="ARBA00023077"/>
    </source>
</evidence>
<keyword evidence="6" id="KW-0998">Cell outer membrane</keyword>
<dbReference type="Pfam" id="PF00593">
    <property type="entry name" value="TonB_dep_Rec_b-barrel"/>
    <property type="match status" value="1"/>
</dbReference>
<evidence type="ECO:0000256" key="3">
    <source>
        <dbReference type="ARBA" id="ARBA00022729"/>
    </source>
</evidence>
<dbReference type="PROSITE" id="PS01156">
    <property type="entry name" value="TONB_DEPENDENT_REC_2"/>
    <property type="match status" value="1"/>
</dbReference>
<sequence length="1008" mass="108411">MRQLRPALRRTTLATASGLLFASAAVQAQGPGQGPAQPPGSPPTPSTVASQALAGTTQLETVIVTGIRKSLETSVNLKRSSSGLVDGIVAEDIGKFPDTNLAESLSRISGVSIDRANGEGTRITVRGMGPDFNLVLLNGRQMPGASLDGSAPSSRSFDFSNLASDGVAALEVYKTSRASSPTGGMGATINVRTPRPLDTKDTIAQVGVKLVSDQSARRLPGEEQGKNATPELSGIYSTQTNDGTFGIALMGTYQVRDSGYSQANVSSGWKSFDGIVDNDWGGSHAAWGGLPPASSGDIKNRPTAGSIYSVPQNMNYSFTGVHRERLNGQLVMQFKPSKDLLGTLDFVMSEQKFRQRRNDISAWFNYGGQFGEYQTGSPSSPIIYGERIPGANSDVAMGASRIQTKNKNQQIGFNLKWTATDALSFDLDAHHSTATSGANDPLGTAVTLGTASQNRGDTSVDFSNKFPVLMIKGGALDPAKQELQGSVFGNSYQKNQVSQLQTKGHWKIDGDSSLDFGLALTDVKNRSAFANVQRDTWGAGAAGGPAAMPDDIWKVDSISKYFSRIPGSSDPRLFNNFFYFNFEDLRAAAIKALGSDSLLKASFNFTDDYNTTEKSQAIFGQYNLAWDWGVPMDLAAGLRYERTKVHSPSVESVPSTVRWVSANEIPITFNGTTNASRDGKYGYALPSIDWSADLSSDIKLRASYGKTIGRPGWNAIQGGRTLNGLARIDGGSGSVGNPDLKPLQSNNLDFSAEYYYAKSSYVAASYFRKSIKDYNEAVISPQTIPGITTPIGGAYYQKAIQVGKCTANDSGCIRDYIFANFAGQPGVDAAAKTITAQPGDPLLVFQMGTFQNNQRTSKLSGIELNAQHIFSNTGFGVSANFTKVKSNLTYNNNKVGAQTDVLVGLGDSGNLVGFYEDTTYSARLAYNWRGKFLAANFGGQEGAQPLYVEPFGQLDMSLGYSYDKNLRFQFEAINLTDQYTRTHLRNENQIGAVTQLGRRFMIGARYKF</sequence>
<keyword evidence="5 7" id="KW-0472">Membrane</keyword>
<dbReference type="Pfam" id="PF07715">
    <property type="entry name" value="Plug"/>
    <property type="match status" value="1"/>
</dbReference>
<keyword evidence="12" id="KW-0675">Receptor</keyword>
<dbReference type="InterPro" id="IPR012910">
    <property type="entry name" value="Plug_dom"/>
</dbReference>
<feature type="signal peptide" evidence="9">
    <location>
        <begin position="1"/>
        <end position="28"/>
    </location>
</feature>
<accession>A0ABW7H2K3</accession>
<dbReference type="InterPro" id="IPR036942">
    <property type="entry name" value="Beta-barrel_TonB_sf"/>
</dbReference>
<dbReference type="InterPro" id="IPR000531">
    <property type="entry name" value="Beta-barrel_TonB"/>
</dbReference>
<evidence type="ECO:0000259" key="11">
    <source>
        <dbReference type="Pfam" id="PF07715"/>
    </source>
</evidence>
<evidence type="ECO:0000256" key="7">
    <source>
        <dbReference type="RuleBase" id="RU003357"/>
    </source>
</evidence>
<keyword evidence="4 7" id="KW-0798">TonB box</keyword>
<evidence type="ECO:0000256" key="6">
    <source>
        <dbReference type="ARBA" id="ARBA00023237"/>
    </source>
</evidence>
<gene>
    <name evidence="12" type="ORF">ACG01O_17670</name>
</gene>
<dbReference type="RefSeq" id="WP_394386632.1">
    <property type="nucleotide sequence ID" value="NZ_JBIGIB010000005.1"/>
</dbReference>
<feature type="compositionally biased region" description="Basic and acidic residues" evidence="8">
    <location>
        <begin position="215"/>
        <end position="225"/>
    </location>
</feature>
<dbReference type="InterPro" id="IPR010917">
    <property type="entry name" value="TonB_rcpt_CS"/>
</dbReference>
<dbReference type="EMBL" id="JBIGIB010000005">
    <property type="protein sequence ID" value="MFG6468456.1"/>
    <property type="molecule type" value="Genomic_DNA"/>
</dbReference>
<comment type="subcellular location">
    <subcellularLocation>
        <location evidence="1 7">Cell outer membrane</location>
    </subcellularLocation>
</comment>
<evidence type="ECO:0000256" key="5">
    <source>
        <dbReference type="ARBA" id="ARBA00023136"/>
    </source>
</evidence>
<keyword evidence="3 9" id="KW-0732">Signal</keyword>
<comment type="caution">
    <text evidence="12">The sequence shown here is derived from an EMBL/GenBank/DDBJ whole genome shotgun (WGS) entry which is preliminary data.</text>
</comment>
<dbReference type="Gene3D" id="2.40.170.20">
    <property type="entry name" value="TonB-dependent receptor, beta-barrel domain"/>
    <property type="match status" value="1"/>
</dbReference>
<dbReference type="Gene3D" id="2.170.130.10">
    <property type="entry name" value="TonB-dependent receptor, plug domain"/>
    <property type="match status" value="1"/>
</dbReference>
<dbReference type="PANTHER" id="PTHR40980:SF3">
    <property type="entry name" value="TONB-DEPENDENT RECEPTOR-LIKE BETA-BARREL DOMAIN-CONTAINING PROTEIN"/>
    <property type="match status" value="1"/>
</dbReference>
<keyword evidence="13" id="KW-1185">Reference proteome</keyword>
<evidence type="ECO:0000256" key="1">
    <source>
        <dbReference type="ARBA" id="ARBA00004442"/>
    </source>
</evidence>